<accession>A0A9Q0XZ41</accession>
<organism evidence="3 4">
    <name type="scientific">Phrynocephalus forsythii</name>
    <dbReference type="NCBI Taxonomy" id="171643"/>
    <lineage>
        <taxon>Eukaryota</taxon>
        <taxon>Metazoa</taxon>
        <taxon>Chordata</taxon>
        <taxon>Craniata</taxon>
        <taxon>Vertebrata</taxon>
        <taxon>Euteleostomi</taxon>
        <taxon>Lepidosauria</taxon>
        <taxon>Squamata</taxon>
        <taxon>Bifurcata</taxon>
        <taxon>Unidentata</taxon>
        <taxon>Episquamata</taxon>
        <taxon>Toxicofera</taxon>
        <taxon>Iguania</taxon>
        <taxon>Acrodonta</taxon>
        <taxon>Agamidae</taxon>
        <taxon>Agaminae</taxon>
        <taxon>Phrynocephalus</taxon>
    </lineage>
</organism>
<dbReference type="AlphaFoldDB" id="A0A9Q0XZ41"/>
<keyword evidence="4" id="KW-1185">Reference proteome</keyword>
<dbReference type="Proteomes" id="UP001142489">
    <property type="component" value="Unassembled WGS sequence"/>
</dbReference>
<name>A0A9Q0XZ41_9SAUR</name>
<evidence type="ECO:0000256" key="1">
    <source>
        <dbReference type="SAM" id="MobiDB-lite"/>
    </source>
</evidence>
<dbReference type="Gene3D" id="1.10.10.60">
    <property type="entry name" value="Homeodomain-like"/>
    <property type="match status" value="1"/>
</dbReference>
<evidence type="ECO:0000259" key="2">
    <source>
        <dbReference type="Pfam" id="PF13837"/>
    </source>
</evidence>
<feature type="region of interest" description="Disordered" evidence="1">
    <location>
        <begin position="135"/>
        <end position="163"/>
    </location>
</feature>
<dbReference type="Pfam" id="PF13837">
    <property type="entry name" value="Myb_DNA-bind_4"/>
    <property type="match status" value="1"/>
</dbReference>
<dbReference type="OrthoDB" id="9905124at2759"/>
<sequence>MAATRYWSAHEISLFLRILHQNNFGPVLFVAGARRNGHAFAHVSAEPVQSGYRRTSAQCRIKFKCLRQSFTKVLMDFGPDPPRRNQSPYWSELKDLWVQSHQPDPAHLFPPGSGPGRNIAIRPLARIRFQAEQAEEAPVEGSQLEEAGGGEEPDIGDDAPRGAVDIMGLPATRAELENFIAVQQEQAERGVLWWRSFFYVTKND</sequence>
<comment type="caution">
    <text evidence="3">The sequence shown here is derived from an EMBL/GenBank/DDBJ whole genome shotgun (WGS) entry which is preliminary data.</text>
</comment>
<reference evidence="3" key="1">
    <citation type="journal article" date="2023" name="DNA Res.">
        <title>Chromosome-level genome assembly of Phrynocephalus forsythii using third-generation DNA sequencing and Hi-C analysis.</title>
        <authorList>
            <person name="Qi Y."/>
            <person name="Zhao W."/>
            <person name="Zhao Y."/>
            <person name="Niu C."/>
            <person name="Cao S."/>
            <person name="Zhang Y."/>
        </authorList>
    </citation>
    <scope>NUCLEOTIDE SEQUENCE</scope>
    <source>
        <tissue evidence="3">Muscle</tissue>
    </source>
</reference>
<dbReference type="InterPro" id="IPR044822">
    <property type="entry name" value="Myb_DNA-bind_4"/>
</dbReference>
<gene>
    <name evidence="3" type="ORF">JRQ81_015206</name>
</gene>
<feature type="domain" description="Myb/SANT-like DNA-binding" evidence="2">
    <location>
        <begin position="5"/>
        <end position="94"/>
    </location>
</feature>
<feature type="compositionally biased region" description="Acidic residues" evidence="1">
    <location>
        <begin position="148"/>
        <end position="157"/>
    </location>
</feature>
<evidence type="ECO:0000313" key="3">
    <source>
        <dbReference type="EMBL" id="KAJ7333026.1"/>
    </source>
</evidence>
<protein>
    <recommendedName>
        <fullName evidence="2">Myb/SANT-like DNA-binding domain-containing protein</fullName>
    </recommendedName>
</protein>
<proteinExistence type="predicted"/>
<evidence type="ECO:0000313" key="4">
    <source>
        <dbReference type="Proteomes" id="UP001142489"/>
    </source>
</evidence>
<dbReference type="EMBL" id="JAPFRF010000005">
    <property type="protein sequence ID" value="KAJ7333026.1"/>
    <property type="molecule type" value="Genomic_DNA"/>
</dbReference>